<dbReference type="InterPro" id="IPR017853">
    <property type="entry name" value="GH"/>
</dbReference>
<evidence type="ECO:0000313" key="11">
    <source>
        <dbReference type="EMBL" id="ORX38601.1"/>
    </source>
</evidence>
<dbReference type="EC" id="3.2.1.23" evidence="3"/>
<keyword evidence="5 11" id="KW-0378">Hydrolase</keyword>
<feature type="chain" id="PRO_5012666038" description="beta-galactosidase" evidence="9">
    <location>
        <begin position="24"/>
        <end position="1010"/>
    </location>
</feature>
<name>A0A1Y1UKM7_9TREE</name>
<protein>
    <recommendedName>
        <fullName evidence="3">beta-galactosidase</fullName>
        <ecNumber evidence="3">3.2.1.23</ecNumber>
    </recommendedName>
</protein>
<dbReference type="SMART" id="SM01029">
    <property type="entry name" value="BetaGal_dom2"/>
    <property type="match status" value="1"/>
</dbReference>
<evidence type="ECO:0000256" key="8">
    <source>
        <dbReference type="RuleBase" id="RU003679"/>
    </source>
</evidence>
<dbReference type="InterPro" id="IPR036833">
    <property type="entry name" value="BetaGal_dom3_sf"/>
</dbReference>
<dbReference type="Gene3D" id="2.102.20.10">
    <property type="entry name" value="Beta-galactosidase, domain 2"/>
    <property type="match status" value="1"/>
</dbReference>
<dbReference type="SUPFAM" id="SSF51445">
    <property type="entry name" value="(Trans)glycosidases"/>
    <property type="match status" value="1"/>
</dbReference>
<dbReference type="OrthoDB" id="1657402at2759"/>
<evidence type="ECO:0000256" key="5">
    <source>
        <dbReference type="ARBA" id="ARBA00022801"/>
    </source>
</evidence>
<comment type="caution">
    <text evidence="11">The sequence shown here is derived from an EMBL/GenBank/DDBJ whole genome shotgun (WGS) entry which is preliminary data.</text>
</comment>
<dbReference type="GO" id="GO:0004565">
    <property type="term" value="F:beta-galactosidase activity"/>
    <property type="evidence" value="ECO:0007669"/>
    <property type="project" value="UniProtKB-EC"/>
</dbReference>
<dbReference type="RefSeq" id="XP_021872523.1">
    <property type="nucleotide sequence ID" value="XM_022015391.1"/>
</dbReference>
<comment type="catalytic activity">
    <reaction evidence="1">
        <text>Hydrolysis of terminal non-reducing beta-D-galactose residues in beta-D-galactosides.</text>
        <dbReference type="EC" id="3.2.1.23"/>
    </reaction>
</comment>
<dbReference type="Gene3D" id="3.20.20.80">
    <property type="entry name" value="Glycosidases"/>
    <property type="match status" value="1"/>
</dbReference>
<comment type="similarity">
    <text evidence="2 8">Belongs to the glycosyl hydrolase 35 family.</text>
</comment>
<dbReference type="AlphaFoldDB" id="A0A1Y1UKM7"/>
<dbReference type="SUPFAM" id="SSF49785">
    <property type="entry name" value="Galactose-binding domain-like"/>
    <property type="match status" value="2"/>
</dbReference>
<feature type="signal peptide" evidence="9">
    <location>
        <begin position="1"/>
        <end position="23"/>
    </location>
</feature>
<dbReference type="Pfam" id="PF13363">
    <property type="entry name" value="BetaGal_dom3"/>
    <property type="match status" value="1"/>
</dbReference>
<organism evidence="11 12">
    <name type="scientific">Kockovaella imperatae</name>
    <dbReference type="NCBI Taxonomy" id="4999"/>
    <lineage>
        <taxon>Eukaryota</taxon>
        <taxon>Fungi</taxon>
        <taxon>Dikarya</taxon>
        <taxon>Basidiomycota</taxon>
        <taxon>Agaricomycotina</taxon>
        <taxon>Tremellomycetes</taxon>
        <taxon>Tremellales</taxon>
        <taxon>Cuniculitremaceae</taxon>
        <taxon>Kockovaella</taxon>
    </lineage>
</organism>
<evidence type="ECO:0000256" key="3">
    <source>
        <dbReference type="ARBA" id="ARBA00012756"/>
    </source>
</evidence>
<dbReference type="Pfam" id="PF13364">
    <property type="entry name" value="BetaGal_ABD2"/>
    <property type="match status" value="2"/>
</dbReference>
<evidence type="ECO:0000313" key="12">
    <source>
        <dbReference type="Proteomes" id="UP000193218"/>
    </source>
</evidence>
<gene>
    <name evidence="11" type="ORF">BD324DRAFT_621529</name>
</gene>
<keyword evidence="12" id="KW-1185">Reference proteome</keyword>
<accession>A0A1Y1UKM7</accession>
<reference evidence="11 12" key="1">
    <citation type="submission" date="2017-03" db="EMBL/GenBank/DDBJ databases">
        <title>Widespread Adenine N6-methylation of Active Genes in Fungi.</title>
        <authorList>
            <consortium name="DOE Joint Genome Institute"/>
            <person name="Mondo S.J."/>
            <person name="Dannebaum R.O."/>
            <person name="Kuo R.C."/>
            <person name="Louie K.B."/>
            <person name="Bewick A.J."/>
            <person name="Labutti K."/>
            <person name="Haridas S."/>
            <person name="Kuo A."/>
            <person name="Salamov A."/>
            <person name="Ahrendt S.R."/>
            <person name="Lau R."/>
            <person name="Bowen B.P."/>
            <person name="Lipzen A."/>
            <person name="Sullivan W."/>
            <person name="Andreopoulos W.B."/>
            <person name="Clum A."/>
            <person name="Lindquist E."/>
            <person name="Daum C."/>
            <person name="Northen T.R."/>
            <person name="Ramamoorthy G."/>
            <person name="Schmitz R.J."/>
            <person name="Gryganskyi A."/>
            <person name="Culley D."/>
            <person name="Magnuson J."/>
            <person name="James T.Y."/>
            <person name="O'Malley M.A."/>
            <person name="Stajich J.E."/>
            <person name="Spatafora J.W."/>
            <person name="Visel A."/>
            <person name="Grigoriev I.V."/>
        </authorList>
    </citation>
    <scope>NUCLEOTIDE SEQUENCE [LARGE SCALE GENOMIC DNA]</scope>
    <source>
        <strain evidence="11 12">NRRL Y-17943</strain>
    </source>
</reference>
<dbReference type="InParanoid" id="A0A1Y1UKM7"/>
<keyword evidence="4 9" id="KW-0732">Signal</keyword>
<dbReference type="SUPFAM" id="SSF117100">
    <property type="entry name" value="Beta-galactosidase LacA, domain 3"/>
    <property type="match status" value="1"/>
</dbReference>
<keyword evidence="7" id="KW-0326">Glycosidase</keyword>
<dbReference type="Gene3D" id="2.60.390.10">
    <property type="entry name" value="Beta-galactosidase, domain 3"/>
    <property type="match status" value="1"/>
</dbReference>
<dbReference type="InterPro" id="IPR008979">
    <property type="entry name" value="Galactose-bd-like_sf"/>
</dbReference>
<dbReference type="InterPro" id="IPR018954">
    <property type="entry name" value="Betagal_dom2"/>
</dbReference>
<evidence type="ECO:0000256" key="2">
    <source>
        <dbReference type="ARBA" id="ARBA00009809"/>
    </source>
</evidence>
<dbReference type="InterPro" id="IPR001944">
    <property type="entry name" value="Glycoside_Hdrlase_35"/>
</dbReference>
<evidence type="ECO:0000259" key="10">
    <source>
        <dbReference type="SMART" id="SM01029"/>
    </source>
</evidence>
<dbReference type="GeneID" id="33557200"/>
<dbReference type="InterPro" id="IPR025300">
    <property type="entry name" value="BetaGal_jelly_roll_dom"/>
</dbReference>
<dbReference type="EMBL" id="NBSH01000004">
    <property type="protein sequence ID" value="ORX38601.1"/>
    <property type="molecule type" value="Genomic_DNA"/>
</dbReference>
<dbReference type="InterPro" id="IPR037110">
    <property type="entry name" value="Betagal_dom2_sf"/>
</dbReference>
<dbReference type="Gene3D" id="2.60.120.260">
    <property type="entry name" value="Galactose-binding domain-like"/>
    <property type="match status" value="2"/>
</dbReference>
<dbReference type="Pfam" id="PF01301">
    <property type="entry name" value="Glyco_hydro_35"/>
    <property type="match status" value="1"/>
</dbReference>
<dbReference type="InterPro" id="IPR031330">
    <property type="entry name" value="Gly_Hdrlase_35_cat"/>
</dbReference>
<sequence>MRLVISYIRALLIGAVACAAASSQVPFKTFTPSDELKSTNLTDLVQWDGYSLFVKGQRIFIYSGEFHAFRLIVPDLWLDVFQRIKALGFNAISTYTFWGMVNPSEGVFDYDDFRDLGPFLDAANQAGLFVVVRPGPYINAEVSAGGFPGWVTALPNFVARTDNGPYTEAYTPYWSGIGDVIAKYQITQGGPVIGVQIENEISNANLTYIENLEKLMRDAGIVVPFTFNDVSVGGYELVFPPGNVDIAGVDSYPQNSDCAYPELWAPVGTYYRPYLINSSGVEGEPFYIPEFQAGWIPTLSTGGYPNCFGLFGSAFERVFYLNNLAQGIKMQSIYMVYGGTNFGHTAFPPGLTSYDYWAPISEDRSFPDKYYELKLISHFIRSSRDLPKTWITASSNDTFTSAPGEIQVDALVNPDSHAGFWVVRHANSSTMAVTSFTLDTVDWQGNATLPVTLNGRDSRVVVTNYCWGASCISHSSSAILTSTTMGDVDYLIVYGAPDQPYQIAFPDTHCVINQTTGSTQVSSSVSQGRTVMTYNLTAGDHSIVQVTGGTRTVMIHILDTMVANFAWETLVVGTGDYGSHYLIGSNETVLIFGPYFMRWAWSDGNTLNLQGDVNGTDTVVFACDPKYTAFTWNDVTVTPNRTSDTTWSVSIPGPASTPVAPNISSWVWKDSLPEIEYGYDDSDWTVCNLTSTTNKNQPYFNGKYILYGQEYGFSVGATLYRGTFSGGSWAGLELSVSAGYFGAAAIWVNGKYTTSAFVPGDGNNENVNVTVNFDSVSLSDGTNYITVVIANTGLEEDGGEDTQSPRGIRGYELMASGSQSSDGSEMAWKMQGNQGGNVNFPDKVRTIYNVGGFFGERQGWYLPGFNGSDWSMGGPSGEGNGSLTAPGVRFYKASVNVDYPEGLDIHYSFKFPNITGDYRAQLFVNGWQFGRRFGDISPTQLIFPVPPGVLVQGTNELAMSLFAFNDTQSAFSIGGQLELVVDPSVTTSVLSLSNITINSPTYDEVYGGSA</sequence>
<dbReference type="GO" id="GO:0005975">
    <property type="term" value="P:carbohydrate metabolic process"/>
    <property type="evidence" value="ECO:0007669"/>
    <property type="project" value="InterPro"/>
</dbReference>
<evidence type="ECO:0000256" key="4">
    <source>
        <dbReference type="ARBA" id="ARBA00022729"/>
    </source>
</evidence>
<evidence type="ECO:0000256" key="6">
    <source>
        <dbReference type="ARBA" id="ARBA00023180"/>
    </source>
</evidence>
<dbReference type="Proteomes" id="UP000193218">
    <property type="component" value="Unassembled WGS sequence"/>
</dbReference>
<proteinExistence type="inferred from homology"/>
<dbReference type="Pfam" id="PF10435">
    <property type="entry name" value="BetaGal_dom2"/>
    <property type="match status" value="1"/>
</dbReference>
<dbReference type="STRING" id="4999.A0A1Y1UKM7"/>
<dbReference type="PRINTS" id="PR00742">
    <property type="entry name" value="GLHYDRLASE35"/>
</dbReference>
<dbReference type="PANTHER" id="PTHR23421">
    <property type="entry name" value="BETA-GALACTOSIDASE RELATED"/>
    <property type="match status" value="1"/>
</dbReference>
<evidence type="ECO:0000256" key="9">
    <source>
        <dbReference type="SAM" id="SignalP"/>
    </source>
</evidence>
<feature type="domain" description="Beta-galactosidase" evidence="10">
    <location>
        <begin position="391"/>
        <end position="565"/>
    </location>
</feature>
<keyword evidence="6" id="KW-0325">Glycoprotein</keyword>
<evidence type="ECO:0000256" key="7">
    <source>
        <dbReference type="ARBA" id="ARBA00023295"/>
    </source>
</evidence>
<evidence type="ECO:0000256" key="1">
    <source>
        <dbReference type="ARBA" id="ARBA00001412"/>
    </source>
</evidence>
<dbReference type="SUPFAM" id="SSF51011">
    <property type="entry name" value="Glycosyl hydrolase domain"/>
    <property type="match status" value="1"/>
</dbReference>
<dbReference type="InterPro" id="IPR025972">
    <property type="entry name" value="BetaGal_dom3"/>
</dbReference>